<evidence type="ECO:0008006" key="4">
    <source>
        <dbReference type="Google" id="ProtNLM"/>
    </source>
</evidence>
<dbReference type="Gene3D" id="2.60.40.1120">
    <property type="entry name" value="Carboxypeptidase-like, regulatory domain"/>
    <property type="match status" value="2"/>
</dbReference>
<dbReference type="RefSeq" id="WP_345026331.1">
    <property type="nucleotide sequence ID" value="NZ_BAABEY010000002.1"/>
</dbReference>
<reference evidence="3" key="1">
    <citation type="journal article" date="2019" name="Int. J. Syst. Evol. Microbiol.">
        <title>The Global Catalogue of Microorganisms (GCM) 10K type strain sequencing project: providing services to taxonomists for standard genome sequencing and annotation.</title>
        <authorList>
            <consortium name="The Broad Institute Genomics Platform"/>
            <consortium name="The Broad Institute Genome Sequencing Center for Infectious Disease"/>
            <person name="Wu L."/>
            <person name="Ma J."/>
        </authorList>
    </citation>
    <scope>NUCLEOTIDE SEQUENCE [LARGE SCALE GENOMIC DNA]</scope>
    <source>
        <strain evidence="3">JCM 31920</strain>
    </source>
</reference>
<organism evidence="2 3">
    <name type="scientific">Ravibacter arvi</name>
    <dbReference type="NCBI Taxonomy" id="2051041"/>
    <lineage>
        <taxon>Bacteria</taxon>
        <taxon>Pseudomonadati</taxon>
        <taxon>Bacteroidota</taxon>
        <taxon>Cytophagia</taxon>
        <taxon>Cytophagales</taxon>
        <taxon>Spirosomataceae</taxon>
        <taxon>Ravibacter</taxon>
    </lineage>
</organism>
<accession>A0ABP8LLV5</accession>
<sequence length="1943" mass="208244">MRNLVLFIGVMCMALSTWAQGNSVRLTLNLIPPYSTSLTDYRPSPSGPGKMIVTIQNLANREQRIYIRAEVRGENNGVRIYTNPDYVPATPVVLAPMETRQLFPAEIMEIYDPNRLVYIGTDQRQIRNSDRVPEGLYSVCIRAYDHTPGRTQFPLSAENPSGCATAYMQDAEPPMLIQPFQHAEVRAFQPQNIIFSWNQPAGAAPDTRYRLRILEMFEGDGRHIDPNVVYESSRSPVFDQEVMGTNYIYGPSDHALVPGRRYAWAVTVVDPAGKTSYRNNGRSEVRAFLFKDFSPAPIAPAAPPPIVKKNSEKEKPAAPVVLSKVTFVRDLEIRNLVLNTFKGKLVWAFRKSETGYVAAPPPTREEVPGSGSRTLGDFAQPRDFAVMEASPGMLDRLTKTGNSAPASGSNKTAAPALSTGNLYAFGGGNTHVELLSNAVVESSFISEMMRRQRHQARILSLADEKRYPLADTKISLYLQKKVGGQSAAPGSNGVEGDLLAGQAMTNAAGEFSITYTDEVPPGYEAFLKIENPYFEFAAYDIPLVKGENGTYDVGELTGLAKTFRMRVKVVNEEGSELDLATVRLERTAGFYNSVSTNGNLVHEVMKDSLSGQPAEVVAVGKSGSFWPRMFYSRSFSDSYSVVIEGEGIRKTVRNVSLIDFGMEDLSESGNVVFLEKSYVADIALPVVEGRVLTRNGEIPAAGAIVTVRKKGSKSGQTTQRADGTFVMMVDLSARSATADSLGRFKVENIPTSPEAAEVVVQYKGKETKHDKDLYLSQRGLKEVIDPLFVNAELVTVVGKVVDVNGEPLPDATLNWKNGGKAFYSDEEGNFTGSQTEGKHTLIARKPGFRDTEYEVDLKVESKQKGSYKPSAAGNLLTGQWAQSVASARAQFTGTGQYAGQAVVPKQSAKKPEQAPEGKAPVLSSNLAASQLVTTTAALNYYNVFSDGLGTESISSGHVVVMSRFYVKAIVKDDATGQPVANAKVSTEGGTAVSLTNTSGTAVVGDVPGGNAALIVSGPEGSFYATRKAEILMEVSKDTLTVEVTLKAGAKAAGQVKQNGNPVAGATVAVEGLEHIFTLADDQGRYTLSGIPVGEYTLIASKEGMLADQKSRQFDAKESYTLDFNLTDPGFNASSLLGFKMVLHRSKPGPGPNEFIISGELKDLPDNPVFKNAGNGALTLRFSDKIIVKDGNTIYPKGGELVTDVSEIRLKAFGYLAVRLKNSTGIRVRPASPGNRTEGEITGEADLDIGATFASLSGITLPSTPVKIKTGNAGNTIAPISSTGSLSLTSFGLSGATEGWSLYDIKLIPDLAGCNVDKDGINLKGKIKIEGVPLLNNQELKLDRLVISKRGEIKDAGISLNPAPVLTLVTWKLKLNRVAINQYGLKLSGDLDVPVPSSETAKIAVKELGINGESLTGGTFLLPSAGIDIFGQVRFKTNPGKDFTIQKIAGSTHYRFIGAGTIDLPKWINQRIKLDHFSVATNGDFSVVAETDIEVDFAGMAKLGITKFGFASNVSQITVGGKFRLNIPMFGAGAEGTMYFRKGQAPRMDELGIYFDLASAIALEAKVKFNETEFRGKGGLKLAGIPGVGLEFWYEKKSAGPRVGAQFLANVVIPIGLVKLDKLTGGFDFDFSANIYSINAGGRITVAPDPYGVVALDPVAVKVTSAPGGPIFEGGATVRVMNSWAIGSATMKLDFNRKQFFIDGEFGAGFSLMKGVNVESRSGVHLELFTGAGNNYWFVAGYSRTNILGIFDTGVTIAAGWNVPKSTHASLAGVPDFVLTNGRLYGGYFGAYSNIDIGSPSINFLGLARATVWYKNTGMSEVYANLKSNAFGLKIASSWNAGGKVTVFKVGDIAHADIGFAGALEGYYNSNAWGLRGSLSGHVRGHIGCDGGCNFITWGGCFNACLVGCEVCPIPCGFKVCAGAAADVSYQSNGGFDVKLRLFE</sequence>
<feature type="signal peptide" evidence="1">
    <location>
        <begin position="1"/>
        <end position="19"/>
    </location>
</feature>
<dbReference type="InterPro" id="IPR008969">
    <property type="entry name" value="CarboxyPept-like_regulatory"/>
</dbReference>
<keyword evidence="1" id="KW-0732">Signal</keyword>
<feature type="chain" id="PRO_5045080368" description="Carboxypeptidase family protein" evidence="1">
    <location>
        <begin position="20"/>
        <end position="1943"/>
    </location>
</feature>
<dbReference type="EMBL" id="BAABEY010000002">
    <property type="protein sequence ID" value="GAA4432205.1"/>
    <property type="molecule type" value="Genomic_DNA"/>
</dbReference>
<keyword evidence="3" id="KW-1185">Reference proteome</keyword>
<evidence type="ECO:0000313" key="2">
    <source>
        <dbReference type="EMBL" id="GAA4432205.1"/>
    </source>
</evidence>
<gene>
    <name evidence="2" type="ORF">GCM10023091_03900</name>
</gene>
<proteinExistence type="predicted"/>
<evidence type="ECO:0000256" key="1">
    <source>
        <dbReference type="SAM" id="SignalP"/>
    </source>
</evidence>
<dbReference type="Proteomes" id="UP001501508">
    <property type="component" value="Unassembled WGS sequence"/>
</dbReference>
<dbReference type="SUPFAM" id="SSF49464">
    <property type="entry name" value="Carboxypeptidase regulatory domain-like"/>
    <property type="match status" value="2"/>
</dbReference>
<evidence type="ECO:0000313" key="3">
    <source>
        <dbReference type="Proteomes" id="UP001501508"/>
    </source>
</evidence>
<dbReference type="Pfam" id="PF13620">
    <property type="entry name" value="CarboxypepD_reg"/>
    <property type="match status" value="1"/>
</dbReference>
<comment type="caution">
    <text evidence="2">The sequence shown here is derived from an EMBL/GenBank/DDBJ whole genome shotgun (WGS) entry which is preliminary data.</text>
</comment>
<protein>
    <recommendedName>
        <fullName evidence="4">Carboxypeptidase family protein</fullName>
    </recommendedName>
</protein>
<name>A0ABP8LLV5_9BACT</name>